<dbReference type="PANTHER" id="PTHR43048:SF3">
    <property type="entry name" value="METHYLMALONYL-COA EPIMERASE, MITOCHONDRIAL"/>
    <property type="match status" value="1"/>
</dbReference>
<dbReference type="GO" id="GO:0004493">
    <property type="term" value="F:methylmalonyl-CoA epimerase activity"/>
    <property type="evidence" value="ECO:0007669"/>
    <property type="project" value="TreeGrafter"/>
</dbReference>
<keyword evidence="4" id="KW-1185">Reference proteome</keyword>
<dbReference type="AlphaFoldDB" id="A0A0M0LBU4"/>
<dbReference type="GO" id="GO:0046491">
    <property type="term" value="P:L-methylmalonyl-CoA metabolic process"/>
    <property type="evidence" value="ECO:0007669"/>
    <property type="project" value="TreeGrafter"/>
</dbReference>
<dbReference type="PANTHER" id="PTHR43048">
    <property type="entry name" value="METHYLMALONYL-COA EPIMERASE"/>
    <property type="match status" value="1"/>
</dbReference>
<dbReference type="SUPFAM" id="SSF54593">
    <property type="entry name" value="Glyoxalase/Bleomycin resistance protein/Dihydroxybiphenyl dioxygenase"/>
    <property type="match status" value="1"/>
</dbReference>
<evidence type="ECO:0000259" key="2">
    <source>
        <dbReference type="PROSITE" id="PS51819"/>
    </source>
</evidence>
<dbReference type="Gene3D" id="3.10.180.10">
    <property type="entry name" value="2,3-Dihydroxybiphenyl 1,2-Dioxygenase, domain 1"/>
    <property type="match status" value="1"/>
</dbReference>
<comment type="caution">
    <text evidence="3">The sequence shown here is derived from an EMBL/GenBank/DDBJ whole genome shotgun (WGS) entry which is preliminary data.</text>
</comment>
<name>A0A0M0LBU4_9BACI</name>
<organism evidence="3 4">
    <name type="scientific">Priestia koreensis</name>
    <dbReference type="NCBI Taxonomy" id="284581"/>
    <lineage>
        <taxon>Bacteria</taxon>
        <taxon>Bacillati</taxon>
        <taxon>Bacillota</taxon>
        <taxon>Bacilli</taxon>
        <taxon>Bacillales</taxon>
        <taxon>Bacillaceae</taxon>
        <taxon>Priestia</taxon>
    </lineage>
</organism>
<dbReference type="PATRIC" id="fig|284581.3.peg.201"/>
<dbReference type="Pfam" id="PF00903">
    <property type="entry name" value="Glyoxalase"/>
    <property type="match status" value="1"/>
</dbReference>
<dbReference type="EMBL" id="LILC01000005">
    <property type="protein sequence ID" value="KOO48535.1"/>
    <property type="molecule type" value="Genomic_DNA"/>
</dbReference>
<dbReference type="InterPro" id="IPR051785">
    <property type="entry name" value="MMCE/EMCE_epimerase"/>
</dbReference>
<dbReference type="RefSeq" id="WP_053400257.1">
    <property type="nucleotide sequence ID" value="NZ_JAUKEN010000003.1"/>
</dbReference>
<accession>A0A0M0LBU4</accession>
<evidence type="ECO:0000313" key="4">
    <source>
        <dbReference type="Proteomes" id="UP000037558"/>
    </source>
</evidence>
<dbReference type="CDD" id="cd06587">
    <property type="entry name" value="VOC"/>
    <property type="match status" value="1"/>
</dbReference>
<keyword evidence="1" id="KW-0479">Metal-binding</keyword>
<sequence length="128" mass="14726">MSIKKFEHVGIQVKDIEASITFYQEVVGLELIERLPHSDSNLKLAFLGLNNEIIVEFIEGYNPSLPAEGKVHHIAFTVDHIEEELHRLEQANVGFVYDDIQHLPNGAKYLFFYGPDGEWIEYFQPPVK</sequence>
<protein>
    <submittedName>
        <fullName evidence="3">Glyoxalase</fullName>
    </submittedName>
</protein>
<dbReference type="InterPro" id="IPR037523">
    <property type="entry name" value="VOC_core"/>
</dbReference>
<dbReference type="GO" id="GO:0046872">
    <property type="term" value="F:metal ion binding"/>
    <property type="evidence" value="ECO:0007669"/>
    <property type="project" value="UniProtKB-KW"/>
</dbReference>
<dbReference type="InterPro" id="IPR004360">
    <property type="entry name" value="Glyas_Fos-R_dOase_dom"/>
</dbReference>
<evidence type="ECO:0000256" key="1">
    <source>
        <dbReference type="ARBA" id="ARBA00022723"/>
    </source>
</evidence>
<evidence type="ECO:0000313" key="3">
    <source>
        <dbReference type="EMBL" id="KOO48535.1"/>
    </source>
</evidence>
<dbReference type="OrthoDB" id="371072at2"/>
<dbReference type="Proteomes" id="UP000037558">
    <property type="component" value="Unassembled WGS sequence"/>
</dbReference>
<dbReference type="InterPro" id="IPR029068">
    <property type="entry name" value="Glyas_Bleomycin-R_OHBP_Dase"/>
</dbReference>
<dbReference type="STRING" id="284581.AMD01_04725"/>
<proteinExistence type="predicted"/>
<gene>
    <name evidence="3" type="ORF">AMD01_04725</name>
</gene>
<feature type="domain" description="VOC" evidence="2">
    <location>
        <begin position="5"/>
        <end position="125"/>
    </location>
</feature>
<dbReference type="PROSITE" id="PS51819">
    <property type="entry name" value="VOC"/>
    <property type="match status" value="1"/>
</dbReference>
<reference evidence="4" key="1">
    <citation type="submission" date="2015-08" db="EMBL/GenBank/DDBJ databases">
        <title>Fjat-14210 dsm16467.</title>
        <authorList>
            <person name="Liu B."/>
            <person name="Wang J."/>
            <person name="Zhu Y."/>
            <person name="Liu G."/>
            <person name="Chen Q."/>
            <person name="Chen Z."/>
            <person name="Lan J."/>
            <person name="Che J."/>
            <person name="Ge C."/>
            <person name="Shi H."/>
            <person name="Pan Z."/>
            <person name="Liu X."/>
        </authorList>
    </citation>
    <scope>NUCLEOTIDE SEQUENCE [LARGE SCALE GENOMIC DNA]</scope>
    <source>
        <strain evidence="4">DSM 16467</strain>
    </source>
</reference>